<feature type="signal peptide" evidence="2">
    <location>
        <begin position="1"/>
        <end position="19"/>
    </location>
</feature>
<comment type="caution">
    <text evidence="3">The sequence shown here is derived from an EMBL/GenBank/DDBJ whole genome shotgun (WGS) entry which is preliminary data.</text>
</comment>
<evidence type="ECO:0000256" key="1">
    <source>
        <dbReference type="SAM" id="MobiDB-lite"/>
    </source>
</evidence>
<evidence type="ECO:0000313" key="3">
    <source>
        <dbReference type="EMBL" id="KAL1639589.1"/>
    </source>
</evidence>
<gene>
    <name evidence="3" type="ORF">SLS58_007789</name>
</gene>
<evidence type="ECO:0000256" key="2">
    <source>
        <dbReference type="SAM" id="SignalP"/>
    </source>
</evidence>
<feature type="chain" id="PRO_5046661236" evidence="2">
    <location>
        <begin position="20"/>
        <end position="255"/>
    </location>
</feature>
<reference evidence="3 4" key="1">
    <citation type="journal article" date="2023" name="Plant Dis.">
        <title>First Report of Diplodia intermedia Causing Canker and Dieback Diseases on Apple Trees in Canada.</title>
        <authorList>
            <person name="Ellouze W."/>
            <person name="Ilyukhin E."/>
            <person name="Sulman M."/>
            <person name="Ali S."/>
        </authorList>
    </citation>
    <scope>NUCLEOTIDE SEQUENCE [LARGE SCALE GENOMIC DNA]</scope>
    <source>
        <strain evidence="3 4">M45-28</strain>
    </source>
</reference>
<dbReference type="EMBL" id="JAKEKT020000061">
    <property type="protein sequence ID" value="KAL1639589.1"/>
    <property type="molecule type" value="Genomic_DNA"/>
</dbReference>
<accession>A0ABR3TJC6</accession>
<evidence type="ECO:0000313" key="4">
    <source>
        <dbReference type="Proteomes" id="UP001521184"/>
    </source>
</evidence>
<name>A0ABR3TJC6_9PEZI</name>
<feature type="region of interest" description="Disordered" evidence="1">
    <location>
        <begin position="86"/>
        <end position="119"/>
    </location>
</feature>
<dbReference type="Proteomes" id="UP001521184">
    <property type="component" value="Unassembled WGS sequence"/>
</dbReference>
<sequence length="255" mass="25707">MQLKLSVFLLALCIGATTAKKRTRTKIATVTTTSAVAEPTSFTTTVMNRFNLDRIGATAHPQASIIDVNTASPDTVTYLIKCYTPNTTSTTSSSSSASSSTGSTTTSETSTSCNLPPEGVTLVNGPNTAGYTYTATNSGAASRIREECTIMSPSPTANASLTCTWMADGPAVTAPMTNVKTLEPATIRSMEMNVTAGVQKLQDAKAAYSSSAAAAKTASSTGGAAAATAVTGPLNMLPAVGMAGAVGVLVAAVGL</sequence>
<keyword evidence="4" id="KW-1185">Reference proteome</keyword>
<proteinExistence type="predicted"/>
<feature type="compositionally biased region" description="Low complexity" evidence="1">
    <location>
        <begin position="87"/>
        <end position="112"/>
    </location>
</feature>
<protein>
    <submittedName>
        <fullName evidence="3">Uncharacterized protein</fullName>
    </submittedName>
</protein>
<keyword evidence="2" id="KW-0732">Signal</keyword>
<organism evidence="3 4">
    <name type="scientific">Diplodia intermedia</name>
    <dbReference type="NCBI Taxonomy" id="856260"/>
    <lineage>
        <taxon>Eukaryota</taxon>
        <taxon>Fungi</taxon>
        <taxon>Dikarya</taxon>
        <taxon>Ascomycota</taxon>
        <taxon>Pezizomycotina</taxon>
        <taxon>Dothideomycetes</taxon>
        <taxon>Dothideomycetes incertae sedis</taxon>
        <taxon>Botryosphaeriales</taxon>
        <taxon>Botryosphaeriaceae</taxon>
        <taxon>Diplodia</taxon>
    </lineage>
</organism>